<dbReference type="EMBL" id="CAXAMM010026958">
    <property type="protein sequence ID" value="CAK9059952.1"/>
    <property type="molecule type" value="Genomic_DNA"/>
</dbReference>
<dbReference type="InterPro" id="IPR036400">
    <property type="entry name" value="Cyt_B5-like_heme/steroid_sf"/>
</dbReference>
<dbReference type="PANTHER" id="PTHR10281:SF76">
    <property type="entry name" value="CALCUTTA CUP-RELATED"/>
    <property type="match status" value="1"/>
</dbReference>
<feature type="domain" description="Cytochrome b5 heme-binding" evidence="3">
    <location>
        <begin position="61"/>
        <end position="155"/>
    </location>
</feature>
<dbReference type="SUPFAM" id="SSF55856">
    <property type="entry name" value="Cytochrome b5-like heme/steroid binding domain"/>
    <property type="match status" value="1"/>
</dbReference>
<dbReference type="SMART" id="SM01117">
    <property type="entry name" value="Cyt-b5"/>
    <property type="match status" value="1"/>
</dbReference>
<dbReference type="PROSITE" id="PS51257">
    <property type="entry name" value="PROKAR_LIPOPROTEIN"/>
    <property type="match status" value="1"/>
</dbReference>
<dbReference type="Pfam" id="PF00173">
    <property type="entry name" value="Cyt-b5"/>
    <property type="match status" value="1"/>
</dbReference>
<keyword evidence="2" id="KW-0472">Membrane</keyword>
<dbReference type="Proteomes" id="UP001642464">
    <property type="component" value="Unassembled WGS sequence"/>
</dbReference>
<accession>A0ABP0N811</accession>
<evidence type="ECO:0000256" key="1">
    <source>
        <dbReference type="ARBA" id="ARBA00038357"/>
    </source>
</evidence>
<evidence type="ECO:0000313" key="4">
    <source>
        <dbReference type="EMBL" id="CAK9059952.1"/>
    </source>
</evidence>
<protein>
    <submittedName>
        <fullName evidence="4">Probable steroid-binding protein 3 (AtMP3) (Membrane-associated progesterone-binding protein 2) (AtMAPR2)</fullName>
    </submittedName>
</protein>
<comment type="caution">
    <text evidence="4">The sequence shown here is derived from an EMBL/GenBank/DDBJ whole genome shotgun (WGS) entry which is preliminary data.</text>
</comment>
<keyword evidence="2" id="KW-1133">Transmembrane helix</keyword>
<dbReference type="PANTHER" id="PTHR10281">
    <property type="entry name" value="MEMBRANE-ASSOCIATED PROGESTERONE RECEPTOR COMPONENT-RELATED"/>
    <property type="match status" value="1"/>
</dbReference>
<comment type="similarity">
    <text evidence="1">Belongs to the cytochrome b5 family. MAPR subfamily.</text>
</comment>
<dbReference type="InterPro" id="IPR001199">
    <property type="entry name" value="Cyt_B5-like_heme/steroid-bd"/>
</dbReference>
<feature type="transmembrane region" description="Helical" evidence="2">
    <location>
        <begin position="12"/>
        <end position="31"/>
    </location>
</feature>
<dbReference type="Gene3D" id="3.10.120.10">
    <property type="entry name" value="Cytochrome b5-like heme/steroid binding domain"/>
    <property type="match status" value="1"/>
</dbReference>
<keyword evidence="5" id="KW-1185">Reference proteome</keyword>
<evidence type="ECO:0000259" key="3">
    <source>
        <dbReference type="SMART" id="SM01117"/>
    </source>
</evidence>
<evidence type="ECO:0000313" key="5">
    <source>
        <dbReference type="Proteomes" id="UP001642464"/>
    </source>
</evidence>
<sequence>MAGWFKSTRDAMWSVNGLTIGCLVIGGWLFLGDLWRDYLAAKRVAQRRALEEKMHLPKREWRVEELELYNGTDPLQPILIGVDGEVFNVWRGRDFYGAEGPYGVFAGKDATRYFAKQIVSLDEDDGLPLTSEELDNMRQWKDFLRMKYDAAGTLAS</sequence>
<dbReference type="InterPro" id="IPR050577">
    <property type="entry name" value="MAPR/NEUFC/NENF-like"/>
</dbReference>
<organism evidence="4 5">
    <name type="scientific">Durusdinium trenchii</name>
    <dbReference type="NCBI Taxonomy" id="1381693"/>
    <lineage>
        <taxon>Eukaryota</taxon>
        <taxon>Sar</taxon>
        <taxon>Alveolata</taxon>
        <taxon>Dinophyceae</taxon>
        <taxon>Suessiales</taxon>
        <taxon>Symbiodiniaceae</taxon>
        <taxon>Durusdinium</taxon>
    </lineage>
</organism>
<gene>
    <name evidence="4" type="ORF">SCF082_LOCUS31669</name>
</gene>
<proteinExistence type="inferred from homology"/>
<reference evidence="4 5" key="1">
    <citation type="submission" date="2024-02" db="EMBL/GenBank/DDBJ databases">
        <authorList>
            <person name="Chen Y."/>
            <person name="Shah S."/>
            <person name="Dougan E. K."/>
            <person name="Thang M."/>
            <person name="Chan C."/>
        </authorList>
    </citation>
    <scope>NUCLEOTIDE SEQUENCE [LARGE SCALE GENOMIC DNA]</scope>
</reference>
<keyword evidence="2" id="KW-0812">Transmembrane</keyword>
<name>A0ABP0N811_9DINO</name>
<evidence type="ECO:0000256" key="2">
    <source>
        <dbReference type="SAM" id="Phobius"/>
    </source>
</evidence>